<proteinExistence type="inferred from homology"/>
<evidence type="ECO:0000256" key="1">
    <source>
        <dbReference type="ARBA" id="ARBA00001602"/>
    </source>
</evidence>
<evidence type="ECO:0000256" key="3">
    <source>
        <dbReference type="ARBA" id="ARBA00022960"/>
    </source>
</evidence>
<comment type="similarity">
    <text evidence="7">Belongs to the aspartate/glutamate racemases family.</text>
</comment>
<feature type="binding site" evidence="7">
    <location>
        <begin position="13"/>
        <end position="14"/>
    </location>
    <ligand>
        <name>substrate</name>
    </ligand>
</feature>
<evidence type="ECO:0000313" key="9">
    <source>
        <dbReference type="Proteomes" id="UP000659496"/>
    </source>
</evidence>
<keyword evidence="4 7" id="KW-0573">Peptidoglycan synthesis</keyword>
<reference evidence="8 9" key="1">
    <citation type="submission" date="2020-08" db="EMBL/GenBank/DDBJ databases">
        <title>A Genomic Blueprint of the Chicken Gut Microbiome.</title>
        <authorList>
            <person name="Gilroy R."/>
            <person name="Ravi A."/>
            <person name="Getino M."/>
            <person name="Pursley I."/>
            <person name="Horton D.L."/>
            <person name="Alikhan N.-F."/>
            <person name="Baker D."/>
            <person name="Gharbi K."/>
            <person name="Hall N."/>
            <person name="Watson M."/>
            <person name="Adriaenssens E.M."/>
            <person name="Foster-Nyarko E."/>
            <person name="Jarju S."/>
            <person name="Secka A."/>
            <person name="Antonio M."/>
            <person name="Oren A."/>
            <person name="Chaudhuri R."/>
            <person name="La Ragione R.M."/>
            <person name="Hildebrand F."/>
            <person name="Pallen M.J."/>
        </authorList>
    </citation>
    <scope>NUCLEOTIDE SEQUENCE [LARGE SCALE GENOMIC DNA]</scope>
    <source>
        <strain evidence="8 9">Sa3CUA8</strain>
    </source>
</reference>
<dbReference type="Gene3D" id="3.40.50.1860">
    <property type="match status" value="2"/>
</dbReference>
<comment type="caution">
    <text evidence="8">The sequence shown here is derived from an EMBL/GenBank/DDBJ whole genome shotgun (WGS) entry which is preliminary data.</text>
</comment>
<keyword evidence="9" id="KW-1185">Reference proteome</keyword>
<evidence type="ECO:0000256" key="2">
    <source>
        <dbReference type="ARBA" id="ARBA00013090"/>
    </source>
</evidence>
<dbReference type="EMBL" id="JACSQY010000003">
    <property type="protein sequence ID" value="MBD7908014.1"/>
    <property type="molecule type" value="Genomic_DNA"/>
</dbReference>
<keyword evidence="5 7" id="KW-0413">Isomerase</keyword>
<dbReference type="EC" id="5.1.1.3" evidence="2 7"/>
<dbReference type="Pfam" id="PF01177">
    <property type="entry name" value="Asp_Glu_race"/>
    <property type="match status" value="1"/>
</dbReference>
<comment type="pathway">
    <text evidence="7">Cell wall biogenesis; peptidoglycan biosynthesis.</text>
</comment>
<feature type="binding site" evidence="7">
    <location>
        <begin position="77"/>
        <end position="78"/>
    </location>
    <ligand>
        <name>substrate</name>
    </ligand>
</feature>
<sequence>MNELSDLPIGIIDSGVGGLTVMDELLSRMPNEHFLYIGDDARCPYGNRSPEEVVKFTHELISALNDFGVKMVVIACNTATAFALEHVRSLFDFPIIGVIEPGARTAVEKSKTKQIVVLGTSGTVKSQAYDQAILALAADASIHGLACPEFVPIVERGVYKLEEADRVVGKTLAPLASKTFDAVILGCTHFPLLSHFIYKHLPAGIELITSGSATADTAIRILDELQLQRVALADQQSKFYTTGHPAHFELIVKDWLHIEEPVVEKLVL</sequence>
<gene>
    <name evidence="7" type="primary">murI</name>
    <name evidence="8" type="ORF">H9659_06705</name>
</gene>
<dbReference type="InterPro" id="IPR018187">
    <property type="entry name" value="Asp/Glu_racemase_AS_1"/>
</dbReference>
<dbReference type="RefSeq" id="WP_191689149.1">
    <property type="nucleotide sequence ID" value="NZ_JACSQY010000003.1"/>
</dbReference>
<feature type="active site" description="Proton donor/acceptor" evidence="7">
    <location>
        <position position="187"/>
    </location>
</feature>
<dbReference type="SUPFAM" id="SSF53681">
    <property type="entry name" value="Aspartate/glutamate racemase"/>
    <property type="match status" value="2"/>
</dbReference>
<comment type="catalytic activity">
    <reaction evidence="1 7">
        <text>L-glutamate = D-glutamate</text>
        <dbReference type="Rhea" id="RHEA:12813"/>
        <dbReference type="ChEBI" id="CHEBI:29985"/>
        <dbReference type="ChEBI" id="CHEBI:29986"/>
        <dbReference type="EC" id="5.1.1.3"/>
    </reaction>
</comment>
<comment type="function">
    <text evidence="7">Provides the (R)-glutamate required for cell wall biosynthesis.</text>
</comment>
<dbReference type="InterPro" id="IPR004391">
    <property type="entry name" value="Glu_race"/>
</dbReference>
<evidence type="ECO:0000256" key="4">
    <source>
        <dbReference type="ARBA" id="ARBA00022984"/>
    </source>
</evidence>
<keyword evidence="3 7" id="KW-0133">Cell shape</keyword>
<dbReference type="PANTHER" id="PTHR21198">
    <property type="entry name" value="GLUTAMATE RACEMASE"/>
    <property type="match status" value="1"/>
</dbReference>
<dbReference type="PROSITE" id="PS00923">
    <property type="entry name" value="ASP_GLU_RACEMASE_1"/>
    <property type="match status" value="1"/>
</dbReference>
<dbReference type="Proteomes" id="UP000659496">
    <property type="component" value="Unassembled WGS sequence"/>
</dbReference>
<evidence type="ECO:0000256" key="6">
    <source>
        <dbReference type="ARBA" id="ARBA00023316"/>
    </source>
</evidence>
<dbReference type="InterPro" id="IPR001920">
    <property type="entry name" value="Asp/Glu_race"/>
</dbReference>
<evidence type="ECO:0000256" key="5">
    <source>
        <dbReference type="ARBA" id="ARBA00023235"/>
    </source>
</evidence>
<feature type="binding site" evidence="7">
    <location>
        <begin position="45"/>
        <end position="46"/>
    </location>
    <ligand>
        <name>substrate</name>
    </ligand>
</feature>
<protein>
    <recommendedName>
        <fullName evidence="2 7">Glutamate racemase</fullName>
        <ecNumber evidence="2 7">5.1.1.3</ecNumber>
    </recommendedName>
</protein>
<dbReference type="NCBIfam" id="TIGR00067">
    <property type="entry name" value="glut_race"/>
    <property type="match status" value="1"/>
</dbReference>
<dbReference type="GO" id="GO:0008881">
    <property type="term" value="F:glutamate racemase activity"/>
    <property type="evidence" value="ECO:0007669"/>
    <property type="project" value="UniProtKB-EC"/>
</dbReference>
<dbReference type="PANTHER" id="PTHR21198:SF2">
    <property type="entry name" value="GLUTAMATE RACEMASE"/>
    <property type="match status" value="1"/>
</dbReference>
<name>A0ABR8PIM8_9BACL</name>
<dbReference type="InterPro" id="IPR015942">
    <property type="entry name" value="Asp/Glu/hydantoin_racemase"/>
</dbReference>
<feature type="binding site" evidence="7">
    <location>
        <begin position="188"/>
        <end position="189"/>
    </location>
    <ligand>
        <name>substrate</name>
    </ligand>
</feature>
<organism evidence="8 9">
    <name type="scientific">Sporosarcina gallistercoris</name>
    <dbReference type="NCBI Taxonomy" id="2762245"/>
    <lineage>
        <taxon>Bacteria</taxon>
        <taxon>Bacillati</taxon>
        <taxon>Bacillota</taxon>
        <taxon>Bacilli</taxon>
        <taxon>Bacillales</taxon>
        <taxon>Caryophanaceae</taxon>
        <taxon>Sporosarcina</taxon>
    </lineage>
</organism>
<dbReference type="InterPro" id="IPR033134">
    <property type="entry name" value="Asp/Glu_racemase_AS_2"/>
</dbReference>
<evidence type="ECO:0000313" key="8">
    <source>
        <dbReference type="EMBL" id="MBD7908014.1"/>
    </source>
</evidence>
<accession>A0ABR8PIM8</accession>
<keyword evidence="6 7" id="KW-0961">Cell wall biogenesis/degradation</keyword>
<evidence type="ECO:0000256" key="7">
    <source>
        <dbReference type="HAMAP-Rule" id="MF_00258"/>
    </source>
</evidence>
<feature type="active site" description="Proton donor/acceptor" evidence="7">
    <location>
        <position position="76"/>
    </location>
</feature>
<dbReference type="PROSITE" id="PS00924">
    <property type="entry name" value="ASP_GLU_RACEMASE_2"/>
    <property type="match status" value="1"/>
</dbReference>
<dbReference type="HAMAP" id="MF_00258">
    <property type="entry name" value="Glu_racemase"/>
    <property type="match status" value="1"/>
</dbReference>